<dbReference type="GO" id="GO:0048038">
    <property type="term" value="F:quinone binding"/>
    <property type="evidence" value="ECO:0007669"/>
    <property type="project" value="TreeGrafter"/>
</dbReference>
<dbReference type="CDD" id="cd05233">
    <property type="entry name" value="SDR_c"/>
    <property type="match status" value="1"/>
</dbReference>
<proteinExistence type="inferred from homology"/>
<dbReference type="AlphaFoldDB" id="A0A1X6Y9G8"/>
<organism evidence="4 5">
    <name type="scientific">Roseivivax jejudonensis</name>
    <dbReference type="NCBI Taxonomy" id="1529041"/>
    <lineage>
        <taxon>Bacteria</taxon>
        <taxon>Pseudomonadati</taxon>
        <taxon>Pseudomonadota</taxon>
        <taxon>Alphaproteobacteria</taxon>
        <taxon>Rhodobacterales</taxon>
        <taxon>Roseobacteraceae</taxon>
        <taxon>Roseivivax</taxon>
    </lineage>
</organism>
<dbReference type="InterPro" id="IPR002347">
    <property type="entry name" value="SDR_fam"/>
</dbReference>
<dbReference type="PROSITE" id="PS00061">
    <property type="entry name" value="ADH_SHORT"/>
    <property type="match status" value="1"/>
</dbReference>
<evidence type="ECO:0000256" key="1">
    <source>
        <dbReference type="ARBA" id="ARBA00006484"/>
    </source>
</evidence>
<dbReference type="Pfam" id="PF13561">
    <property type="entry name" value="adh_short_C2"/>
    <property type="match status" value="1"/>
</dbReference>
<dbReference type="RefSeq" id="WP_085790204.1">
    <property type="nucleotide sequence ID" value="NZ_FWFK01000001.1"/>
</dbReference>
<feature type="domain" description="Ketoreductase" evidence="3">
    <location>
        <begin position="7"/>
        <end position="194"/>
    </location>
</feature>
<evidence type="ECO:0000259" key="3">
    <source>
        <dbReference type="SMART" id="SM00822"/>
    </source>
</evidence>
<dbReference type="InterPro" id="IPR036291">
    <property type="entry name" value="NAD(P)-bd_dom_sf"/>
</dbReference>
<dbReference type="InterPro" id="IPR057326">
    <property type="entry name" value="KR_dom"/>
</dbReference>
<dbReference type="SUPFAM" id="SSF51735">
    <property type="entry name" value="NAD(P)-binding Rossmann-fold domains"/>
    <property type="match status" value="1"/>
</dbReference>
<dbReference type="InterPro" id="IPR020904">
    <property type="entry name" value="Sc_DH/Rdtase_CS"/>
</dbReference>
<dbReference type="PRINTS" id="PR00080">
    <property type="entry name" value="SDRFAMILY"/>
</dbReference>
<evidence type="ECO:0000313" key="5">
    <source>
        <dbReference type="Proteomes" id="UP000193570"/>
    </source>
</evidence>
<keyword evidence="5" id="KW-1185">Reference proteome</keyword>
<dbReference type="EMBL" id="FWFK01000001">
    <property type="protein sequence ID" value="SLN14156.1"/>
    <property type="molecule type" value="Genomic_DNA"/>
</dbReference>
<protein>
    <submittedName>
        <fullName evidence="4">3-oxoacyl-[acyl-carrier-protein] reductase FabG</fullName>
        <ecNumber evidence="4">1.1.1.100</ecNumber>
    </submittedName>
</protein>
<comment type="similarity">
    <text evidence="1">Belongs to the short-chain dehydrogenases/reductases (SDR) family.</text>
</comment>
<dbReference type="EC" id="1.1.1.100" evidence="4"/>
<dbReference type="Gene3D" id="3.40.50.720">
    <property type="entry name" value="NAD(P)-binding Rossmann-like Domain"/>
    <property type="match status" value="1"/>
</dbReference>
<dbReference type="Proteomes" id="UP000193570">
    <property type="component" value="Unassembled WGS sequence"/>
</dbReference>
<gene>
    <name evidence="4" type="primary">fabG_3</name>
    <name evidence="4" type="ORF">ROJ8625_00449</name>
</gene>
<evidence type="ECO:0000256" key="2">
    <source>
        <dbReference type="ARBA" id="ARBA00023002"/>
    </source>
</evidence>
<dbReference type="PANTHER" id="PTHR42760">
    <property type="entry name" value="SHORT-CHAIN DEHYDROGENASES/REDUCTASES FAMILY MEMBER"/>
    <property type="match status" value="1"/>
</dbReference>
<sequence>MQRFKGKTVIVTGAGSGIGAATARRFHEEGANIVLVGRTKDKLDTVAETLEHAEVVAADVGNRDDAERIAAAARDRFGGIDVLVNNAGIVAQGRLDEVAPEDWDEVIRIDLTGVFLMGRAVAKDLQSRKGSIVNVSSVSGTGGDWGMMAYNAAKGGVTNMTRAMALDAKRTGVRVNAVCPSMTATDMTSGLRDNPELLETFEGRIPLGRAAEPEEVAGVIAFLASQDARFVNGVNLAVDGGLSASNGQPDMA</sequence>
<dbReference type="GO" id="GO:0006633">
    <property type="term" value="P:fatty acid biosynthetic process"/>
    <property type="evidence" value="ECO:0007669"/>
    <property type="project" value="TreeGrafter"/>
</dbReference>
<reference evidence="4 5" key="1">
    <citation type="submission" date="2017-03" db="EMBL/GenBank/DDBJ databases">
        <authorList>
            <person name="Afonso C.L."/>
            <person name="Miller P.J."/>
            <person name="Scott M.A."/>
            <person name="Spackman E."/>
            <person name="Goraichik I."/>
            <person name="Dimitrov K.M."/>
            <person name="Suarez D.L."/>
            <person name="Swayne D.E."/>
        </authorList>
    </citation>
    <scope>NUCLEOTIDE SEQUENCE [LARGE SCALE GENOMIC DNA]</scope>
    <source>
        <strain evidence="4 5">CECT 8625</strain>
    </source>
</reference>
<accession>A0A1X6Y9G8</accession>
<dbReference type="SMART" id="SM00822">
    <property type="entry name" value="PKS_KR"/>
    <property type="match status" value="1"/>
</dbReference>
<dbReference type="NCBIfam" id="NF005559">
    <property type="entry name" value="PRK07231.1"/>
    <property type="match status" value="1"/>
</dbReference>
<evidence type="ECO:0000313" key="4">
    <source>
        <dbReference type="EMBL" id="SLN14156.1"/>
    </source>
</evidence>
<keyword evidence="2 4" id="KW-0560">Oxidoreductase</keyword>
<name>A0A1X6Y9G8_9RHOB</name>
<dbReference type="OrthoDB" id="9797020at2"/>
<dbReference type="PANTHER" id="PTHR42760:SF133">
    <property type="entry name" value="3-OXOACYL-[ACYL-CARRIER-PROTEIN] REDUCTASE"/>
    <property type="match status" value="1"/>
</dbReference>
<dbReference type="PRINTS" id="PR00081">
    <property type="entry name" value="GDHRDH"/>
</dbReference>
<dbReference type="GO" id="GO:0004316">
    <property type="term" value="F:3-oxoacyl-[acyl-carrier-protein] reductase (NADPH) activity"/>
    <property type="evidence" value="ECO:0007669"/>
    <property type="project" value="UniProtKB-EC"/>
</dbReference>
<dbReference type="FunFam" id="3.40.50.720:FF:000084">
    <property type="entry name" value="Short-chain dehydrogenase reductase"/>
    <property type="match status" value="1"/>
</dbReference>